<dbReference type="SUPFAM" id="SSF56784">
    <property type="entry name" value="HAD-like"/>
    <property type="match status" value="1"/>
</dbReference>
<dbReference type="Gene3D" id="3.40.50.1000">
    <property type="entry name" value="HAD superfamily/HAD-like"/>
    <property type="match status" value="1"/>
</dbReference>
<accession>A0A812J6T0</accession>
<dbReference type="EMBL" id="CAJNJA010005697">
    <property type="protein sequence ID" value="CAE7196584.1"/>
    <property type="molecule type" value="Genomic_DNA"/>
</dbReference>
<evidence type="ECO:0000313" key="2">
    <source>
        <dbReference type="EMBL" id="CAE7196584.1"/>
    </source>
</evidence>
<feature type="compositionally biased region" description="Low complexity" evidence="1">
    <location>
        <begin position="485"/>
        <end position="501"/>
    </location>
</feature>
<dbReference type="InterPro" id="IPR023214">
    <property type="entry name" value="HAD_sf"/>
</dbReference>
<dbReference type="Pfam" id="PF13344">
    <property type="entry name" value="Hydrolase_6"/>
    <property type="match status" value="1"/>
</dbReference>
<dbReference type="AlphaFoldDB" id="A0A812J6T0"/>
<evidence type="ECO:0000313" key="3">
    <source>
        <dbReference type="Proteomes" id="UP000601435"/>
    </source>
</evidence>
<reference evidence="2" key="1">
    <citation type="submission" date="2021-02" db="EMBL/GenBank/DDBJ databases">
        <authorList>
            <person name="Dougan E. K."/>
            <person name="Rhodes N."/>
            <person name="Thang M."/>
            <person name="Chan C."/>
        </authorList>
    </citation>
    <scope>NUCLEOTIDE SEQUENCE</scope>
</reference>
<comment type="caution">
    <text evidence="2">The sequence shown here is derived from an EMBL/GenBank/DDBJ whole genome shotgun (WGS) entry which is preliminary data.</text>
</comment>
<dbReference type="InterPro" id="IPR036412">
    <property type="entry name" value="HAD-like_sf"/>
</dbReference>
<feature type="compositionally biased region" description="Pro residues" evidence="1">
    <location>
        <begin position="502"/>
        <end position="514"/>
    </location>
</feature>
<dbReference type="InterPro" id="IPR006357">
    <property type="entry name" value="HAD-SF_hydro_IIA"/>
</dbReference>
<proteinExistence type="predicted"/>
<keyword evidence="3" id="KW-1185">Reference proteome</keyword>
<feature type="compositionally biased region" description="Pro residues" evidence="1">
    <location>
        <begin position="453"/>
        <end position="462"/>
    </location>
</feature>
<feature type="compositionally biased region" description="Low complexity" evidence="1">
    <location>
        <begin position="466"/>
        <end position="477"/>
    </location>
</feature>
<protein>
    <submittedName>
        <fullName evidence="2">Uncharacterized protein</fullName>
    </submittedName>
</protein>
<evidence type="ECO:0000256" key="1">
    <source>
        <dbReference type="SAM" id="MobiDB-lite"/>
    </source>
</evidence>
<dbReference type="Proteomes" id="UP000601435">
    <property type="component" value="Unassembled WGS sequence"/>
</dbReference>
<gene>
    <name evidence="2" type="ORF">SNEC2469_LOCUS1355</name>
</gene>
<dbReference type="OrthoDB" id="426235at2759"/>
<name>A0A812J6T0_9DINO</name>
<feature type="region of interest" description="Disordered" evidence="1">
    <location>
        <begin position="448"/>
        <end position="524"/>
    </location>
</feature>
<organism evidence="2 3">
    <name type="scientific">Symbiodinium necroappetens</name>
    <dbReference type="NCBI Taxonomy" id="1628268"/>
    <lineage>
        <taxon>Eukaryota</taxon>
        <taxon>Sar</taxon>
        <taxon>Alveolata</taxon>
        <taxon>Dinophyceae</taxon>
        <taxon>Suessiales</taxon>
        <taxon>Symbiodiniaceae</taxon>
        <taxon>Symbiodinium</taxon>
    </lineage>
</organism>
<sequence length="698" mass="76407">MDVKPFASVTAAVPAHCRGRFRAARPFLGEAKAGHGLYRGSSFVVVLSLVKLVNNRRTSCRATRDINGMSDLVERGYDGFLLDQYGVLHDGRELLPDVKECLDQLQRRSIPMAIVSNSPCESARAALRLERIGLMNEYFQSLVTSGDQAKRYLEKLISEAAPVRLSCLFISHADHVERGTWSPEELRSMGLELVASVDECDFVLANGVQVCYKGTLSEVESDYESDANKESSDVARHTTMGQEITRFGDECNCFVGSEPDREPAQTPRTVDPVANLVTKEFPKTVLTPPPPTSTKSHQETLQGIEEQLMQIQKSGFHVPMIFLCVAGSSNPQAVQSVQVPEVIAERWIRVVRLMLELQQPIYGMATGTMSPFGIMLLEACDCVLADTVQEGVHANRILKPLEMALVCKVAAEEAESMNDAQLVEHKAKFVRDKLYAYNVNPWMSAEEEEGFFVPPPPPPDPEPYQASEEPPSAEKAPAPAPLPAPETAIAKPKPASSKPSAASPPSPPAAPPRPASAKPKARAEGASGAINFEAMLLDLEGAEEAAFTAAFQSLSDGRTALQPDHDQLRSFILVNSGIGEQDLDTELLKIASAREDFCIDIPGFIALLREHPVSDSDTLTLFMNVSNDGESMTSEDCRTCLLALVAKLPDAHIREDRMEKIFDTVMTSADLSISMEQWMAFAKTTARIIRLMAHAKKR</sequence>